<evidence type="ECO:0000313" key="2">
    <source>
        <dbReference type="EMBL" id="KAJ8420612.1"/>
    </source>
</evidence>
<reference evidence="2" key="1">
    <citation type="submission" date="2022-04" db="EMBL/GenBank/DDBJ databases">
        <title>Carnegiea gigantea Genome sequencing and assembly v2.</title>
        <authorList>
            <person name="Copetti D."/>
            <person name="Sanderson M.J."/>
            <person name="Burquez A."/>
            <person name="Wojciechowski M.F."/>
        </authorList>
    </citation>
    <scope>NUCLEOTIDE SEQUENCE</scope>
    <source>
        <strain evidence="2">SGP5-SGP5p</strain>
        <tissue evidence="2">Aerial part</tissue>
    </source>
</reference>
<dbReference type="PANTHER" id="PTHR34361:SF2">
    <property type="entry name" value="OS08G0157800 PROTEIN"/>
    <property type="match status" value="1"/>
</dbReference>
<accession>A0A9Q1GJW1</accession>
<feature type="compositionally biased region" description="Basic and acidic residues" evidence="1">
    <location>
        <begin position="894"/>
        <end position="905"/>
    </location>
</feature>
<keyword evidence="3" id="KW-1185">Reference proteome</keyword>
<protein>
    <submittedName>
        <fullName evidence="2">Uncharacterized protein</fullName>
    </submittedName>
</protein>
<organism evidence="2 3">
    <name type="scientific">Carnegiea gigantea</name>
    <dbReference type="NCBI Taxonomy" id="171969"/>
    <lineage>
        <taxon>Eukaryota</taxon>
        <taxon>Viridiplantae</taxon>
        <taxon>Streptophyta</taxon>
        <taxon>Embryophyta</taxon>
        <taxon>Tracheophyta</taxon>
        <taxon>Spermatophyta</taxon>
        <taxon>Magnoliopsida</taxon>
        <taxon>eudicotyledons</taxon>
        <taxon>Gunneridae</taxon>
        <taxon>Pentapetalae</taxon>
        <taxon>Caryophyllales</taxon>
        <taxon>Cactineae</taxon>
        <taxon>Cactaceae</taxon>
        <taxon>Cactoideae</taxon>
        <taxon>Echinocereeae</taxon>
        <taxon>Carnegiea</taxon>
    </lineage>
</organism>
<feature type="compositionally biased region" description="Polar residues" evidence="1">
    <location>
        <begin position="695"/>
        <end position="710"/>
    </location>
</feature>
<feature type="region of interest" description="Disordered" evidence="1">
    <location>
        <begin position="894"/>
        <end position="937"/>
    </location>
</feature>
<feature type="region of interest" description="Disordered" evidence="1">
    <location>
        <begin position="557"/>
        <end position="582"/>
    </location>
</feature>
<proteinExistence type="predicted"/>
<feature type="compositionally biased region" description="Polar residues" evidence="1">
    <location>
        <begin position="1216"/>
        <end position="1225"/>
    </location>
</feature>
<dbReference type="Proteomes" id="UP001153076">
    <property type="component" value="Unassembled WGS sequence"/>
</dbReference>
<evidence type="ECO:0000313" key="3">
    <source>
        <dbReference type="Proteomes" id="UP001153076"/>
    </source>
</evidence>
<evidence type="ECO:0000256" key="1">
    <source>
        <dbReference type="SAM" id="MobiDB-lite"/>
    </source>
</evidence>
<dbReference type="PANTHER" id="PTHR34361">
    <property type="entry name" value="OS08G0157800 PROTEIN"/>
    <property type="match status" value="1"/>
</dbReference>
<feature type="region of interest" description="Disordered" evidence="1">
    <location>
        <begin position="695"/>
        <end position="728"/>
    </location>
</feature>
<dbReference type="OrthoDB" id="611935at2759"/>
<name>A0A9Q1GJW1_9CARY</name>
<comment type="caution">
    <text evidence="2">The sequence shown here is derived from an EMBL/GenBank/DDBJ whole genome shotgun (WGS) entry which is preliminary data.</text>
</comment>
<feature type="region of interest" description="Disordered" evidence="1">
    <location>
        <begin position="1198"/>
        <end position="1225"/>
    </location>
</feature>
<sequence>MMGSSSGSYKCGGSLSSSSNLSPLAPPFMVDKSLTRSSPTNPAMNFHELPVYSTVFDPAGPFSSAGRKFGATEPLGSATCASSGGVCGFPGSQSNNSDVYYVGHSAGTGYDPFSYDQFPNTMPDRDGDDVLKPCYGPYVSSPPQCKDTFSGANYDLLSSSGAGHFTGYGSRQVDRKEGAPCDGEYKPEWGGFWGGLGNSEHRNWTEYAPSSGVKDFNLSDLSSNKNHLSGDGSDQSHPFDDTATKGCLFGDAGSKGPLFGDLGNKSNLKQGACVSQGLDSHREGNSVLDNSFDIFGGTYHFASLGIHQQGQNLSFKNSGGSSSDCLRMSGFVSVAAAIESPGLQRPLLESVSNLSGPQKANGFSSEDHFSQSGCYMFGCTSTTSAFPSTVTNAQSGGGTSSAGSTLSGIPVNPMVTEIACSGNHSSGKGRFCQKESEIALGMEDVGFQPRVVIRRPLPSSKFGSSSQKGETVNDDSDVEFTSTKTKFTPQVPPQFSCNGFTPKIDDAEVSCSIEKHSSGSDLHNPAEDSPCWKGASSTRFSPFKVSDDVSSEIFVSHDNGCKSPRTEEPHKKNLPIDSSDSVDISSEKLGVSTFPEKPTVPNCTSVHEGSCPLNQESCCIDLNIPDGLEFLDDCHVSTQKDSSITGNPRSDLDSKPPLVTELILEEAEVFSGLNTSEASVTAKCGTYTPEAAQKSSYRLSDNVNNSSCSTRGDKASLKHGQSTKKSPESRFEVNVALKAMMKLSQMLQYYCSRNPTALTEQQSMTLDQIINNLDASMSDMARRTRQTRMLSTQDSHLLKELLVSEMVNDAEIVSIASEQGRTAEDFLDSVKNDVDALQDDNMTQAIKKILSGNLDGGIDHPQLLYRNLWLEAEAALCLMTTKARFHRTKIEMENSLHDRMKDKENPSSPKISSDEQENVGAAPERKDSPAPVCDHASQKFSATRQCKDTDEIRVSNSQQLILNCMKHSRQKELRTEKVCPAFLHESRPFIFDNDAGAGAANYGHDVENSAMAGYQILKSHGGGSQALKDKGKKSSNEDILSQDTSAFSGQTIYSHDPDTPVMARYQILKSRGDDTHTLNNAGKRCPGEENYDLSSLDTSGKDGMNVQTNDVETFVMARDQILNCRINTTHSLYEGKQSPGGENDLIGGDTLNPDEQFMNPKLFNSISSTDEGQGSVMTRFCIIQNRVNGLNCVDKEPVPTEASMPTAKEVTEGHGRTQQKSSFMTNTFGPYPDFSKEKDVQRLGVAVDGEPLTASYKVKQLSTEILEGWFSGEPSMLAGHIAGAIQRRPLSKKWRPLWRTNGP</sequence>
<gene>
    <name evidence="2" type="ORF">Cgig2_004555</name>
</gene>
<feature type="region of interest" description="Disordered" evidence="1">
    <location>
        <begin position="1075"/>
        <end position="1103"/>
    </location>
</feature>
<dbReference type="EMBL" id="JAKOGI010003300">
    <property type="protein sequence ID" value="KAJ8420612.1"/>
    <property type="molecule type" value="Genomic_DNA"/>
</dbReference>